<dbReference type="InterPro" id="IPR025699">
    <property type="entry name" value="ABC2_memb-like"/>
</dbReference>
<evidence type="ECO:0000313" key="2">
    <source>
        <dbReference type="EMBL" id="MBY0758980.1"/>
    </source>
</evidence>
<accession>A0ABS7L7D7</accession>
<dbReference type="Pfam" id="PF13346">
    <property type="entry name" value="ABC2_membrane_5"/>
    <property type="match status" value="1"/>
</dbReference>
<evidence type="ECO:0000256" key="1">
    <source>
        <dbReference type="SAM" id="Phobius"/>
    </source>
</evidence>
<evidence type="ECO:0000313" key="3">
    <source>
        <dbReference type="Proteomes" id="UP000779049"/>
    </source>
</evidence>
<sequence length="90" mass="10112">MIGIEMGLMIIAIMYPITLKKSAEKSEMVLVIATMISTAIWVAIWSVCNHINIEIEALRHTDMILLSAAVLMFFGSFFVSSSIQKSKEFR</sequence>
<keyword evidence="3" id="KW-1185">Reference proteome</keyword>
<keyword evidence="1" id="KW-0472">Membrane</keyword>
<keyword evidence="1" id="KW-0812">Transmembrane</keyword>
<dbReference type="EMBL" id="VIRV01000009">
    <property type="protein sequence ID" value="MBY0758980.1"/>
    <property type="molecule type" value="Genomic_DNA"/>
</dbReference>
<name>A0ABS7L7D7_9FIRM</name>
<gene>
    <name evidence="2" type="ORF">FLB61_07760</name>
</gene>
<feature type="transmembrane region" description="Helical" evidence="1">
    <location>
        <begin position="64"/>
        <end position="83"/>
    </location>
</feature>
<dbReference type="Proteomes" id="UP000779049">
    <property type="component" value="Unassembled WGS sequence"/>
</dbReference>
<comment type="caution">
    <text evidence="2">The sequence shown here is derived from an EMBL/GenBank/DDBJ whole genome shotgun (WGS) entry which is preliminary data.</text>
</comment>
<feature type="transmembrane region" description="Helical" evidence="1">
    <location>
        <begin position="29"/>
        <end position="52"/>
    </location>
</feature>
<protein>
    <submittedName>
        <fullName evidence="2">Uncharacterized protein</fullName>
    </submittedName>
</protein>
<organism evidence="2 3">
    <name type="scientific">Sellimonas caecigallum</name>
    <dbReference type="NCBI Taxonomy" id="2592333"/>
    <lineage>
        <taxon>Bacteria</taxon>
        <taxon>Bacillati</taxon>
        <taxon>Bacillota</taxon>
        <taxon>Clostridia</taxon>
        <taxon>Lachnospirales</taxon>
        <taxon>Lachnospiraceae</taxon>
        <taxon>Sellimonas</taxon>
    </lineage>
</organism>
<keyword evidence="1" id="KW-1133">Transmembrane helix</keyword>
<proteinExistence type="predicted"/>
<reference evidence="2 3" key="1">
    <citation type="journal article" date="2020" name="New Microbes New Infect">
        <title>Sellimonas caecigallum sp. nov., description and genome sequence of a new member of the Sellimonas genus isolated from the cecum of feral chicken.</title>
        <authorList>
            <person name="Wongkuna S."/>
            <person name="Ghimire S."/>
            <person name="Antony L."/>
            <person name="Chankhamhaengdecha S."/>
            <person name="Janvilisri T."/>
            <person name="Scaria J."/>
        </authorList>
    </citation>
    <scope>NUCLEOTIDE SEQUENCE [LARGE SCALE GENOMIC DNA]</scope>
    <source>
        <strain evidence="2 3">SW451</strain>
    </source>
</reference>